<feature type="domain" description="FHA" evidence="2">
    <location>
        <begin position="49"/>
        <end position="101"/>
    </location>
</feature>
<feature type="transmembrane region" description="Helical" evidence="1">
    <location>
        <begin position="343"/>
        <end position="362"/>
    </location>
</feature>
<dbReference type="Proteomes" id="UP001595530">
    <property type="component" value="Unassembled WGS sequence"/>
</dbReference>
<keyword evidence="1" id="KW-0472">Membrane</keyword>
<name>A0ABV7F2P7_9BURK</name>
<dbReference type="Gene3D" id="2.60.200.20">
    <property type="match status" value="2"/>
</dbReference>
<reference evidence="4" key="1">
    <citation type="journal article" date="2019" name="Int. J. Syst. Evol. Microbiol.">
        <title>The Global Catalogue of Microorganisms (GCM) 10K type strain sequencing project: providing services to taxonomists for standard genome sequencing and annotation.</title>
        <authorList>
            <consortium name="The Broad Institute Genomics Platform"/>
            <consortium name="The Broad Institute Genome Sequencing Center for Infectious Disease"/>
            <person name="Wu L."/>
            <person name="Ma J."/>
        </authorList>
    </citation>
    <scope>NUCLEOTIDE SEQUENCE [LARGE SCALE GENOMIC DNA]</scope>
    <source>
        <strain evidence="4">KCTC 42986</strain>
    </source>
</reference>
<comment type="caution">
    <text evidence="3">The sequence shown here is derived from an EMBL/GenBank/DDBJ whole genome shotgun (WGS) entry which is preliminary data.</text>
</comment>
<proteinExistence type="predicted"/>
<accession>A0ABV7F2P7</accession>
<feature type="domain" description="FHA" evidence="2">
    <location>
        <begin position="163"/>
        <end position="218"/>
    </location>
</feature>
<evidence type="ECO:0000259" key="2">
    <source>
        <dbReference type="PROSITE" id="PS50006"/>
    </source>
</evidence>
<keyword evidence="1" id="KW-0812">Transmembrane</keyword>
<keyword evidence="4" id="KW-1185">Reference proteome</keyword>
<dbReference type="PROSITE" id="PS50006">
    <property type="entry name" value="FHA_DOMAIN"/>
    <property type="match status" value="2"/>
</dbReference>
<dbReference type="PANTHER" id="PTHR23308">
    <property type="entry name" value="NUCLEAR INHIBITOR OF PROTEIN PHOSPHATASE-1"/>
    <property type="match status" value="1"/>
</dbReference>
<keyword evidence="1" id="KW-1133">Transmembrane helix</keyword>
<gene>
    <name evidence="3" type="ORF">ACFOFO_15220</name>
</gene>
<sequence>MNGQSKHAPEEAPIAHANQHATAEQKFNTVLKPLSHPELGDIRIDEDLFAIGRTEAPFMSYAPEIVADLSRRHARIFSEYGSVYIADLDSKNGTTVNGVNVRQKIIQLQQGDEICFGRALSYQVHLSACVQTPGRAVKLVSLTLSPERGELGLQPICVTQFPFLISKADETFSRYKDAHPHQVNYISRRHAHIFLKSGVPFVEDLGSTNGTFVAGKRLDEHAVALTDGDSIAFGGHYFVYNVSLQKEESEVDPTVTKFSPAAAEHTGDVDKTTFVGAAGSFLDIFCVEHAQQQDDEVNNEALQQADDARKETDQPQVRGKFVIFISELTEALAGSNRKGIRHAFWWGTALAAVLGIVGLLLYHSGGSERELKNLMASGDYGRATTAANQYLERDPDNAEVKALSTEALLKANVPQWLTMLKAREFDRASAALTNMKKLSTHNADVQALVSELEWIGNLERFVMGQGGVDAPIRIYADEQKIKALVQRWNEDPMGHQRALARILSYVPEFKDPYADALSHLRKLQSDDSVYLAAIERLKTAISTELNGDHPEALGAVLNEYAEKYPRIGGLENLRQDLRQYVEINNSLRAGELGSLIVLLANARFSSPPFQARFRALASSSRLPPAEAVGQYQAVSKAWRAGDTKQAFAGLQKMAAGPWAEVASRQLAHKTAIVEQFSALQKARGAQGYDERLLSFYGSLDPDEDVYFIRAAEADIGLYKDKALKRAQDLLSRAQALWQQYSEHGAIAGAQRLEDQISPQFRAQARLLSEAHANVQQGMRIYTQLKADYPAEWRKLQDEINAEAEQQRRSLLELSTVLEPGLLKAKLALLSSQPK</sequence>
<evidence type="ECO:0000313" key="3">
    <source>
        <dbReference type="EMBL" id="MFC3109298.1"/>
    </source>
</evidence>
<dbReference type="InterPro" id="IPR050923">
    <property type="entry name" value="Cell_Proc_Reg/RNA_Proc"/>
</dbReference>
<protein>
    <submittedName>
        <fullName evidence="3">FHA domain-containing protein</fullName>
    </submittedName>
</protein>
<dbReference type="RefSeq" id="WP_390324170.1">
    <property type="nucleotide sequence ID" value="NZ_JBHRTP010000048.1"/>
</dbReference>
<evidence type="ECO:0000256" key="1">
    <source>
        <dbReference type="SAM" id="Phobius"/>
    </source>
</evidence>
<dbReference type="EMBL" id="JBHRTP010000048">
    <property type="protein sequence ID" value="MFC3109298.1"/>
    <property type="molecule type" value="Genomic_DNA"/>
</dbReference>
<dbReference type="SMART" id="SM00240">
    <property type="entry name" value="FHA"/>
    <property type="match status" value="2"/>
</dbReference>
<dbReference type="InterPro" id="IPR000253">
    <property type="entry name" value="FHA_dom"/>
</dbReference>
<organism evidence="3 4">
    <name type="scientific">Undibacterium arcticum</name>
    <dbReference type="NCBI Taxonomy" id="1762892"/>
    <lineage>
        <taxon>Bacteria</taxon>
        <taxon>Pseudomonadati</taxon>
        <taxon>Pseudomonadota</taxon>
        <taxon>Betaproteobacteria</taxon>
        <taxon>Burkholderiales</taxon>
        <taxon>Oxalobacteraceae</taxon>
        <taxon>Undibacterium</taxon>
    </lineage>
</organism>
<dbReference type="InterPro" id="IPR008984">
    <property type="entry name" value="SMAD_FHA_dom_sf"/>
</dbReference>
<dbReference type="SUPFAM" id="SSF49879">
    <property type="entry name" value="SMAD/FHA domain"/>
    <property type="match status" value="2"/>
</dbReference>
<evidence type="ECO:0000313" key="4">
    <source>
        <dbReference type="Proteomes" id="UP001595530"/>
    </source>
</evidence>
<dbReference type="CDD" id="cd00060">
    <property type="entry name" value="FHA"/>
    <property type="match status" value="2"/>
</dbReference>
<dbReference type="Pfam" id="PF00498">
    <property type="entry name" value="FHA"/>
    <property type="match status" value="2"/>
</dbReference>